<evidence type="ECO:0000313" key="5">
    <source>
        <dbReference type="EMBL" id="QQM38616.1"/>
    </source>
</evidence>
<dbReference type="PRINTS" id="PR00455">
    <property type="entry name" value="HTHTETR"/>
</dbReference>
<protein>
    <submittedName>
        <fullName evidence="5">TetR family transcriptional regulator</fullName>
    </submittedName>
</protein>
<dbReference type="EMBL" id="CP066831">
    <property type="protein sequence ID" value="QQM38616.1"/>
    <property type="molecule type" value="Genomic_DNA"/>
</dbReference>
<dbReference type="PANTHER" id="PTHR30055:SF235">
    <property type="entry name" value="TRANSCRIPTIONAL REGULATORY PROTEIN"/>
    <property type="match status" value="1"/>
</dbReference>
<keyword evidence="6" id="KW-1185">Reference proteome</keyword>
<dbReference type="PANTHER" id="PTHR30055">
    <property type="entry name" value="HTH-TYPE TRANSCRIPTIONAL REGULATOR RUTR"/>
    <property type="match status" value="1"/>
</dbReference>
<dbReference type="Gene3D" id="1.10.357.10">
    <property type="entry name" value="Tetracycline Repressor, domain 2"/>
    <property type="match status" value="1"/>
</dbReference>
<feature type="region of interest" description="Disordered" evidence="3">
    <location>
        <begin position="1"/>
        <end position="25"/>
    </location>
</feature>
<dbReference type="Gene3D" id="1.10.10.60">
    <property type="entry name" value="Homeodomain-like"/>
    <property type="match status" value="1"/>
</dbReference>
<dbReference type="GO" id="GO:0003700">
    <property type="term" value="F:DNA-binding transcription factor activity"/>
    <property type="evidence" value="ECO:0007669"/>
    <property type="project" value="TreeGrafter"/>
</dbReference>
<accession>A0A7T7KU51</accession>
<evidence type="ECO:0000259" key="4">
    <source>
        <dbReference type="PROSITE" id="PS50977"/>
    </source>
</evidence>
<dbReference type="PROSITE" id="PS50977">
    <property type="entry name" value="HTH_TETR_2"/>
    <property type="match status" value="1"/>
</dbReference>
<dbReference type="GO" id="GO:0000976">
    <property type="term" value="F:transcription cis-regulatory region binding"/>
    <property type="evidence" value="ECO:0007669"/>
    <property type="project" value="TreeGrafter"/>
</dbReference>
<evidence type="ECO:0000256" key="1">
    <source>
        <dbReference type="ARBA" id="ARBA00023125"/>
    </source>
</evidence>
<dbReference type="RefSeq" id="WP_200393782.1">
    <property type="nucleotide sequence ID" value="NZ_CP066831.1"/>
</dbReference>
<dbReference type="Pfam" id="PF00440">
    <property type="entry name" value="TetR_N"/>
    <property type="match status" value="1"/>
</dbReference>
<evidence type="ECO:0000256" key="2">
    <source>
        <dbReference type="PROSITE-ProRule" id="PRU00335"/>
    </source>
</evidence>
<evidence type="ECO:0000313" key="6">
    <source>
        <dbReference type="Proteomes" id="UP000595636"/>
    </source>
</evidence>
<feature type="DNA-binding region" description="H-T-H motif" evidence="2">
    <location>
        <begin position="47"/>
        <end position="66"/>
    </location>
</feature>
<keyword evidence="1 2" id="KW-0238">DNA-binding</keyword>
<dbReference type="Proteomes" id="UP000595636">
    <property type="component" value="Chromosome"/>
</dbReference>
<name>A0A7T7KU51_9ACTN</name>
<organism evidence="5 6">
    <name type="scientific">Streptomyces liliifuscus</name>
    <dbReference type="NCBI Taxonomy" id="2797636"/>
    <lineage>
        <taxon>Bacteria</taxon>
        <taxon>Bacillati</taxon>
        <taxon>Actinomycetota</taxon>
        <taxon>Actinomycetes</taxon>
        <taxon>Kitasatosporales</taxon>
        <taxon>Streptomycetaceae</taxon>
        <taxon>Streptomyces</taxon>
    </lineage>
</organism>
<dbReference type="KEGG" id="slf:JEQ17_03450"/>
<gene>
    <name evidence="5" type="ORF">JEQ17_03450</name>
</gene>
<feature type="domain" description="HTH tetR-type" evidence="4">
    <location>
        <begin position="24"/>
        <end position="84"/>
    </location>
</feature>
<dbReference type="InterPro" id="IPR009057">
    <property type="entry name" value="Homeodomain-like_sf"/>
</dbReference>
<feature type="compositionally biased region" description="Basic and acidic residues" evidence="3">
    <location>
        <begin position="1"/>
        <end position="11"/>
    </location>
</feature>
<dbReference type="AlphaFoldDB" id="A0A7T7KU51"/>
<dbReference type="InterPro" id="IPR050109">
    <property type="entry name" value="HTH-type_TetR-like_transc_reg"/>
</dbReference>
<dbReference type="SUPFAM" id="SSF46689">
    <property type="entry name" value="Homeodomain-like"/>
    <property type="match status" value="1"/>
</dbReference>
<reference evidence="5 6" key="1">
    <citation type="submission" date="2020-12" db="EMBL/GenBank/DDBJ databases">
        <title>A novel species.</title>
        <authorList>
            <person name="Li K."/>
        </authorList>
    </citation>
    <scope>NUCLEOTIDE SEQUENCE [LARGE SCALE GENOMIC DNA]</scope>
    <source>
        <strain evidence="5 6">ZYC-3</strain>
    </source>
</reference>
<dbReference type="SUPFAM" id="SSF48498">
    <property type="entry name" value="Tetracyclin repressor-like, C-terminal domain"/>
    <property type="match status" value="1"/>
</dbReference>
<sequence length="201" mass="21981">MPETSRPDRAPSRASATGRRRDPEASRAAILEAARAAFTERGYARATIRDIARRAGVTHGLVMLHFTSKERLFLAAVPGTRDLTDIVAGDHETLPERIAAGFVERMESNPSGDPFVALLRSAATNEAAAANLYTAMQAHSESTYREALTGDDMDVRIGMLAAQLIGVTFTRYIVKVGRLAEMSTDELRVHLSRVLRQILFA</sequence>
<dbReference type="Pfam" id="PF17920">
    <property type="entry name" value="TetR_C_16"/>
    <property type="match status" value="1"/>
</dbReference>
<evidence type="ECO:0000256" key="3">
    <source>
        <dbReference type="SAM" id="MobiDB-lite"/>
    </source>
</evidence>
<proteinExistence type="predicted"/>
<dbReference type="InterPro" id="IPR041678">
    <property type="entry name" value="TetR_C_16"/>
</dbReference>
<dbReference type="InterPro" id="IPR036271">
    <property type="entry name" value="Tet_transcr_reg_TetR-rel_C_sf"/>
</dbReference>
<dbReference type="InterPro" id="IPR001647">
    <property type="entry name" value="HTH_TetR"/>
</dbReference>